<dbReference type="PANTHER" id="PTHR42785">
    <property type="entry name" value="DNA TOPOISOMERASE, TYPE IA, CORE"/>
    <property type="match status" value="1"/>
</dbReference>
<dbReference type="SMART" id="SM00493">
    <property type="entry name" value="TOPRIM"/>
    <property type="match status" value="1"/>
</dbReference>
<reference evidence="8 9" key="1">
    <citation type="submission" date="2020-03" db="EMBL/GenBank/DDBJ databases">
        <title>Screen low temperature-resistant strains for efficient degradation of petroleum hydrocarbons under the low temperature.</title>
        <authorList>
            <person name="Wang Y."/>
            <person name="Chen J."/>
        </authorList>
    </citation>
    <scope>NUCLEOTIDE SEQUENCE [LARGE SCALE GENOMIC DNA]</scope>
    <source>
        <strain evidence="8 9">KB1</strain>
    </source>
</reference>
<sequence length="186" mass="20865">MIVESPTKARKIAPYLGKDYVVEASVGHIRDLPRGAADVPAKYKGESWARLGVNVDHDFEPLYVVSPEKKGKVAELKSLLKDADELFLATDPDREGEAIAWHLLETLKPKIPVRRMVFHEITEPAIRAAAEDTRELDTDLVDAQETRRILDRLYGYEVSPVLWKKVMPKLSAGPRPVGGHSRHRPA</sequence>
<dbReference type="InterPro" id="IPR006171">
    <property type="entry name" value="TOPRIM_dom"/>
</dbReference>
<dbReference type="InterPro" id="IPR034149">
    <property type="entry name" value="TOPRIM_TopoI"/>
</dbReference>
<dbReference type="GO" id="GO:0003917">
    <property type="term" value="F:DNA topoisomerase type I (single strand cut, ATP-independent) activity"/>
    <property type="evidence" value="ECO:0007669"/>
    <property type="project" value="InterPro"/>
</dbReference>
<dbReference type="EMBL" id="CP050124">
    <property type="protein sequence ID" value="QIP37809.1"/>
    <property type="molecule type" value="Genomic_DNA"/>
</dbReference>
<dbReference type="SMART" id="SM00436">
    <property type="entry name" value="TOP1Bc"/>
    <property type="match status" value="1"/>
</dbReference>
<dbReference type="PROSITE" id="PS50880">
    <property type="entry name" value="TOPRIM"/>
    <property type="match status" value="1"/>
</dbReference>
<dbReference type="Pfam" id="PF01751">
    <property type="entry name" value="Toprim"/>
    <property type="match status" value="1"/>
</dbReference>
<proteinExistence type="predicted"/>
<dbReference type="GO" id="GO:0003677">
    <property type="term" value="F:DNA binding"/>
    <property type="evidence" value="ECO:0007669"/>
    <property type="project" value="InterPro"/>
</dbReference>
<name>A0A6G9CLS1_RHOER</name>
<dbReference type="GO" id="GO:0006265">
    <property type="term" value="P:DNA topological change"/>
    <property type="evidence" value="ECO:0007669"/>
    <property type="project" value="InterPro"/>
</dbReference>
<keyword evidence="1" id="KW-0413">Isomerase</keyword>
<evidence type="ECO:0000256" key="3">
    <source>
        <dbReference type="ARBA" id="ARBA00031985"/>
    </source>
</evidence>
<dbReference type="InterPro" id="IPR013824">
    <property type="entry name" value="Topo_IA_cen_sub1"/>
</dbReference>
<dbReference type="InterPro" id="IPR013497">
    <property type="entry name" value="Topo_IA_cen"/>
</dbReference>
<feature type="domain" description="Topo IA-type catalytic" evidence="7">
    <location>
        <begin position="137"/>
        <end position="186"/>
    </location>
</feature>
<dbReference type="PANTHER" id="PTHR42785:SF1">
    <property type="entry name" value="DNA TOPOISOMERASE"/>
    <property type="match status" value="1"/>
</dbReference>
<evidence type="ECO:0000256" key="4">
    <source>
        <dbReference type="ARBA" id="ARBA00032235"/>
    </source>
</evidence>
<evidence type="ECO:0000256" key="2">
    <source>
        <dbReference type="ARBA" id="ARBA00030003"/>
    </source>
</evidence>
<dbReference type="SUPFAM" id="SSF56712">
    <property type="entry name" value="Prokaryotic type I DNA topoisomerase"/>
    <property type="match status" value="1"/>
</dbReference>
<dbReference type="Gene3D" id="3.40.50.140">
    <property type="match status" value="1"/>
</dbReference>
<accession>A0A6G9CLS1</accession>
<evidence type="ECO:0000313" key="8">
    <source>
        <dbReference type="EMBL" id="QIP37809.1"/>
    </source>
</evidence>
<protein>
    <recommendedName>
        <fullName evidence="5">Omega-protein</fullName>
    </recommendedName>
    <alternativeName>
        <fullName evidence="4">Relaxing enzyme</fullName>
    </alternativeName>
    <alternativeName>
        <fullName evidence="2">Swivelase</fullName>
    </alternativeName>
    <alternativeName>
        <fullName evidence="3">Untwisting enzyme</fullName>
    </alternativeName>
</protein>
<organism evidence="8 9">
    <name type="scientific">Rhodococcus erythropolis</name>
    <name type="common">Arthrobacter picolinophilus</name>
    <dbReference type="NCBI Taxonomy" id="1833"/>
    <lineage>
        <taxon>Bacteria</taxon>
        <taxon>Bacillati</taxon>
        <taxon>Actinomycetota</taxon>
        <taxon>Actinomycetes</taxon>
        <taxon>Mycobacteriales</taxon>
        <taxon>Nocardiaceae</taxon>
        <taxon>Rhodococcus</taxon>
        <taxon>Rhodococcus erythropolis group</taxon>
    </lineage>
</organism>
<evidence type="ECO:0000259" key="6">
    <source>
        <dbReference type="PROSITE" id="PS50880"/>
    </source>
</evidence>
<dbReference type="Gene3D" id="1.10.460.10">
    <property type="entry name" value="Topoisomerase I, domain 2"/>
    <property type="match status" value="1"/>
</dbReference>
<gene>
    <name evidence="8" type="ORF">G9444_0565</name>
</gene>
<dbReference type="PROSITE" id="PS52039">
    <property type="entry name" value="TOPO_IA_2"/>
    <property type="match status" value="1"/>
</dbReference>
<evidence type="ECO:0000256" key="5">
    <source>
        <dbReference type="ARBA" id="ARBA00032877"/>
    </source>
</evidence>
<dbReference type="Proteomes" id="UP000502345">
    <property type="component" value="Chromosome"/>
</dbReference>
<evidence type="ECO:0000259" key="7">
    <source>
        <dbReference type="PROSITE" id="PS52039"/>
    </source>
</evidence>
<dbReference type="CDD" id="cd03363">
    <property type="entry name" value="TOPRIM_TopoIA_TopoI"/>
    <property type="match status" value="1"/>
</dbReference>
<feature type="domain" description="Toprim" evidence="6">
    <location>
        <begin position="1"/>
        <end position="122"/>
    </location>
</feature>
<evidence type="ECO:0000256" key="1">
    <source>
        <dbReference type="ARBA" id="ARBA00023235"/>
    </source>
</evidence>
<dbReference type="InterPro" id="IPR023405">
    <property type="entry name" value="Topo_IA_core_domain"/>
</dbReference>
<dbReference type="InterPro" id="IPR000380">
    <property type="entry name" value="Topo_IA"/>
</dbReference>
<evidence type="ECO:0000313" key="9">
    <source>
        <dbReference type="Proteomes" id="UP000502345"/>
    </source>
</evidence>
<dbReference type="InterPro" id="IPR003601">
    <property type="entry name" value="Topo_IA_2"/>
</dbReference>
<dbReference type="AlphaFoldDB" id="A0A6G9CLS1"/>